<dbReference type="EMBL" id="RQTE01000320">
    <property type="protein sequence ID" value="RZI00213.1"/>
    <property type="molecule type" value="Genomic_DNA"/>
</dbReference>
<dbReference type="InterPro" id="IPR037914">
    <property type="entry name" value="SpoVT-AbrB_sf"/>
</dbReference>
<dbReference type="Pfam" id="PF04014">
    <property type="entry name" value="MazE_antitoxin"/>
    <property type="match status" value="1"/>
</dbReference>
<dbReference type="KEGG" id="scv:A4G25_07705"/>
<dbReference type="InterPro" id="IPR007159">
    <property type="entry name" value="SpoVT-AbrB_dom"/>
</dbReference>
<protein>
    <submittedName>
        <fullName evidence="3">AbrB/MazE/SpoVT family DNA-binding domain-containing protein</fullName>
    </submittedName>
</protein>
<proteinExistence type="predicted"/>
<evidence type="ECO:0000313" key="3">
    <source>
        <dbReference type="EMBL" id="RZI00213.1"/>
    </source>
</evidence>
<dbReference type="GO" id="GO:0003677">
    <property type="term" value="F:DNA binding"/>
    <property type="evidence" value="ECO:0007669"/>
    <property type="project" value="UniProtKB-KW"/>
</dbReference>
<sequence>MSENRTHIFKTGQEHAVILPEPIIKSLNLKPGDVLVQEIVDGQIILKKEKHQSFSEEWNQFFEQGGTYDDYETHQWGEASEREKW</sequence>
<dbReference type="RefSeq" id="WP_047132293.1">
    <property type="nucleotide sequence ID" value="NZ_CP015114.1"/>
</dbReference>
<dbReference type="SUPFAM" id="SSF89447">
    <property type="entry name" value="AbrB/MazE/MraZ-like"/>
    <property type="match status" value="1"/>
</dbReference>
<keyword evidence="5" id="KW-1185">Reference proteome</keyword>
<dbReference type="GeneID" id="93727748"/>
<evidence type="ECO:0000313" key="5">
    <source>
        <dbReference type="Proteomes" id="UP000595942"/>
    </source>
</evidence>
<dbReference type="AlphaFoldDB" id="A0A143PC15"/>
<dbReference type="EMBL" id="CP068073">
    <property type="protein sequence ID" value="QQS82385.1"/>
    <property type="molecule type" value="Genomic_DNA"/>
</dbReference>
<gene>
    <name evidence="3" type="ORF">EIG99_12140</name>
    <name evidence="2" type="ORF">I6J05_10820</name>
</gene>
<feature type="domain" description="SpoVT-AbrB" evidence="1">
    <location>
        <begin position="8"/>
        <end position="50"/>
    </location>
</feature>
<accession>A0A143PC15</accession>
<dbReference type="Proteomes" id="UP000293854">
    <property type="component" value="Unassembled WGS sequence"/>
</dbReference>
<dbReference type="Gene3D" id="2.10.260.10">
    <property type="match status" value="1"/>
</dbReference>
<name>A0A143PC15_9STAP</name>
<dbReference type="OrthoDB" id="2395035at2"/>
<reference evidence="2 5" key="2">
    <citation type="submission" date="2021-01" db="EMBL/GenBank/DDBJ databases">
        <title>FDA dAtabase for Regulatory Grade micrObial Sequences (FDA-ARGOS): Supporting development and validation of Infectious Disease Dx tests.</title>
        <authorList>
            <person name="Sproer C."/>
            <person name="Gronow S."/>
            <person name="Severitt S."/>
            <person name="Schroder I."/>
            <person name="Tallon L."/>
            <person name="Sadzewicz L."/>
            <person name="Zhao X."/>
            <person name="Boylan J."/>
            <person name="Ott S."/>
            <person name="Bowen H."/>
            <person name="Vavikolanu K."/>
            <person name="Mehta A."/>
            <person name="Aluvathingal J."/>
            <person name="Nadendla S."/>
            <person name="Lowell S."/>
            <person name="Myers T."/>
            <person name="Yan Y."/>
            <person name="Sichtig H."/>
        </authorList>
    </citation>
    <scope>NUCLEOTIDE SEQUENCE [LARGE SCALE GENOMIC DNA]</scope>
    <source>
        <strain evidence="2 5">FDAARGOS_1148</strain>
    </source>
</reference>
<keyword evidence="3" id="KW-0238">DNA-binding</keyword>
<evidence type="ECO:0000313" key="2">
    <source>
        <dbReference type="EMBL" id="QQS82385.1"/>
    </source>
</evidence>
<evidence type="ECO:0000313" key="4">
    <source>
        <dbReference type="Proteomes" id="UP000293854"/>
    </source>
</evidence>
<evidence type="ECO:0000259" key="1">
    <source>
        <dbReference type="Pfam" id="PF04014"/>
    </source>
</evidence>
<dbReference type="Proteomes" id="UP000595942">
    <property type="component" value="Chromosome"/>
</dbReference>
<reference evidence="3 4" key="1">
    <citation type="submission" date="2018-11" db="EMBL/GenBank/DDBJ databases">
        <title>Genomic profiling of Staphylococcus species from a Poultry farm system in KwaZulu-Natal, South Africa.</title>
        <authorList>
            <person name="Amoako D.G."/>
            <person name="Somboro A.M."/>
            <person name="Abia A.L.K."/>
            <person name="Bester L.A."/>
            <person name="Essack S.Y."/>
        </authorList>
    </citation>
    <scope>NUCLEOTIDE SEQUENCE [LARGE SCALE GENOMIC DNA]</scope>
    <source>
        <strain evidence="3 4">SA11</strain>
    </source>
</reference>
<organism evidence="3 4">
    <name type="scientific">Staphylococcus condimenti</name>
    <dbReference type="NCBI Taxonomy" id="70255"/>
    <lineage>
        <taxon>Bacteria</taxon>
        <taxon>Bacillati</taxon>
        <taxon>Bacillota</taxon>
        <taxon>Bacilli</taxon>
        <taxon>Bacillales</taxon>
        <taxon>Staphylococcaceae</taxon>
        <taxon>Staphylococcus</taxon>
    </lineage>
</organism>